<dbReference type="GO" id="GO:0005886">
    <property type="term" value="C:plasma membrane"/>
    <property type="evidence" value="ECO:0007669"/>
    <property type="project" value="UniProtKB-SubCell"/>
</dbReference>
<dbReference type="AlphaFoldDB" id="A0A8C4NH10"/>
<feature type="domain" description="G-protein coupled receptors family 1 profile" evidence="15">
    <location>
        <begin position="42"/>
        <end position="312"/>
    </location>
</feature>
<feature type="transmembrane region" description="Helical" evidence="14">
    <location>
        <begin position="249"/>
        <end position="271"/>
    </location>
</feature>
<evidence type="ECO:0000256" key="5">
    <source>
        <dbReference type="ARBA" id="ARBA00022989"/>
    </source>
</evidence>
<keyword evidence="8" id="KW-1015">Disulfide bond</keyword>
<keyword evidence="17" id="KW-1185">Reference proteome</keyword>
<evidence type="ECO:0000256" key="3">
    <source>
        <dbReference type="ARBA" id="ARBA00022475"/>
    </source>
</evidence>
<reference evidence="16" key="1">
    <citation type="submission" date="2025-08" db="UniProtKB">
        <authorList>
            <consortium name="Ensembl"/>
        </authorList>
    </citation>
    <scope>IDENTIFICATION</scope>
</reference>
<dbReference type="GO" id="GO:0001607">
    <property type="term" value="F:neuromedin U receptor activity"/>
    <property type="evidence" value="ECO:0007669"/>
    <property type="project" value="InterPro"/>
</dbReference>
<keyword evidence="7 14" id="KW-0472">Membrane</keyword>
<feature type="transmembrane region" description="Helical" evidence="14">
    <location>
        <begin position="24"/>
        <end position="50"/>
    </location>
</feature>
<sequence>ELWYMYESLEEYLARSFGHRTSVFFTPICIVYALIFTLGTGGNVLTCMVIARKRSLNHPINFYLFSLAVSDLMLLVLGMPLEVYEMWSNYPFLFGRLGFKVTFSIFITVPHCLKQCAWASILNVNALSFERYIAVMQPLRARSHGTRGRALRVIAALWLMAALLSLPVTATHGLHVSNFPNGSKIEESAVCTVVIPLWIYKSIVKATALLFYVLPMFMLTILYCQMGFKLQHYNSDFKEENCLLPSQGTTFSIPTAVLVLVFGLCWAPFHIDRLFYSFVNTWTESLALNYNILHVVSGVFFYLSSAVNPIIYNAFSTRFRAAFHELICRHECTRASQFSRSSVYLLTAFPVKYITTSHSLSTTDTSSNAHSSVLERQARSVTSRDVATK</sequence>
<dbReference type="InterPro" id="IPR017452">
    <property type="entry name" value="GPCR_Rhodpsn_7TM"/>
</dbReference>
<dbReference type="PROSITE" id="PS50262">
    <property type="entry name" value="G_PROTEIN_RECEP_F1_2"/>
    <property type="match status" value="1"/>
</dbReference>
<evidence type="ECO:0000256" key="1">
    <source>
        <dbReference type="ARBA" id="ARBA00003593"/>
    </source>
</evidence>
<keyword evidence="11 12" id="KW-0807">Transducer</keyword>
<dbReference type="PANTHER" id="PTHR24243">
    <property type="entry name" value="G-PROTEIN COUPLED RECEPTOR"/>
    <property type="match status" value="1"/>
</dbReference>
<dbReference type="PRINTS" id="PR01567">
    <property type="entry name" value="NEUROMEDNU2R"/>
</dbReference>
<dbReference type="Proteomes" id="UP000694388">
    <property type="component" value="Unplaced"/>
</dbReference>
<keyword evidence="3" id="KW-1003">Cell membrane</keyword>
<dbReference type="OMA" id="FSFVVEW"/>
<evidence type="ECO:0000256" key="6">
    <source>
        <dbReference type="ARBA" id="ARBA00023040"/>
    </source>
</evidence>
<evidence type="ECO:0000256" key="14">
    <source>
        <dbReference type="SAM" id="Phobius"/>
    </source>
</evidence>
<comment type="subcellular location">
    <subcellularLocation>
        <location evidence="2">Cell membrane</location>
        <topology evidence="2">Multi-pass membrane protein</topology>
    </subcellularLocation>
</comment>
<evidence type="ECO:0000256" key="8">
    <source>
        <dbReference type="ARBA" id="ARBA00023157"/>
    </source>
</evidence>
<evidence type="ECO:0000313" key="17">
    <source>
        <dbReference type="Proteomes" id="UP000694388"/>
    </source>
</evidence>
<keyword evidence="9 12" id="KW-0675">Receptor</keyword>
<feature type="region of interest" description="Disordered" evidence="13">
    <location>
        <begin position="360"/>
        <end position="389"/>
    </location>
</feature>
<evidence type="ECO:0000256" key="11">
    <source>
        <dbReference type="ARBA" id="ARBA00023224"/>
    </source>
</evidence>
<accession>A0A8C4NH10</accession>
<evidence type="ECO:0000259" key="15">
    <source>
        <dbReference type="PROSITE" id="PS50262"/>
    </source>
</evidence>
<dbReference type="Gene3D" id="1.20.1070.10">
    <property type="entry name" value="Rhodopsin 7-helix transmembrane proteins"/>
    <property type="match status" value="1"/>
</dbReference>
<dbReference type="InterPro" id="IPR005390">
    <property type="entry name" value="NeuromedU_rcpt"/>
</dbReference>
<feature type="transmembrane region" description="Helical" evidence="14">
    <location>
        <begin position="93"/>
        <end position="113"/>
    </location>
</feature>
<dbReference type="GeneTree" id="ENSGT01120000271823"/>
<evidence type="ECO:0000256" key="9">
    <source>
        <dbReference type="ARBA" id="ARBA00023170"/>
    </source>
</evidence>
<dbReference type="SUPFAM" id="SSF81321">
    <property type="entry name" value="Family A G protein-coupled receptor-like"/>
    <property type="match status" value="1"/>
</dbReference>
<feature type="compositionally biased region" description="Polar residues" evidence="13">
    <location>
        <begin position="379"/>
        <end position="389"/>
    </location>
</feature>
<evidence type="ECO:0000256" key="7">
    <source>
        <dbReference type="ARBA" id="ARBA00023136"/>
    </source>
</evidence>
<evidence type="ECO:0000256" key="10">
    <source>
        <dbReference type="ARBA" id="ARBA00023180"/>
    </source>
</evidence>
<reference evidence="16" key="2">
    <citation type="submission" date="2025-09" db="UniProtKB">
        <authorList>
            <consortium name="Ensembl"/>
        </authorList>
    </citation>
    <scope>IDENTIFICATION</scope>
</reference>
<dbReference type="InterPro" id="IPR005392">
    <property type="entry name" value="NeuromedU_rcpt_2"/>
</dbReference>
<dbReference type="InterPro" id="IPR000276">
    <property type="entry name" value="GPCR_Rhodpsn"/>
</dbReference>
<evidence type="ECO:0000256" key="2">
    <source>
        <dbReference type="ARBA" id="ARBA00004651"/>
    </source>
</evidence>
<dbReference type="PRINTS" id="PR00237">
    <property type="entry name" value="GPCRRHODOPSN"/>
</dbReference>
<feature type="transmembrane region" description="Helical" evidence="14">
    <location>
        <begin position="209"/>
        <end position="228"/>
    </location>
</feature>
<comment type="function">
    <text evidence="1">Receptor for the neuromedin-U and neuromedin-S neuropeptides.</text>
</comment>
<keyword evidence="10" id="KW-0325">Glycoprotein</keyword>
<keyword evidence="5 14" id="KW-1133">Transmembrane helix</keyword>
<dbReference type="PRINTS" id="PR01565">
    <property type="entry name" value="NEUROMEDINUR"/>
</dbReference>
<evidence type="ECO:0000256" key="13">
    <source>
        <dbReference type="SAM" id="MobiDB-lite"/>
    </source>
</evidence>
<evidence type="ECO:0000256" key="4">
    <source>
        <dbReference type="ARBA" id="ARBA00022692"/>
    </source>
</evidence>
<feature type="transmembrane region" description="Helical" evidence="14">
    <location>
        <begin position="62"/>
        <end position="81"/>
    </location>
</feature>
<feature type="transmembrane region" description="Helical" evidence="14">
    <location>
        <begin position="291"/>
        <end position="311"/>
    </location>
</feature>
<organism evidence="16 17">
    <name type="scientific">Eptatretus burgeri</name>
    <name type="common">Inshore hagfish</name>
    <dbReference type="NCBI Taxonomy" id="7764"/>
    <lineage>
        <taxon>Eukaryota</taxon>
        <taxon>Metazoa</taxon>
        <taxon>Chordata</taxon>
        <taxon>Craniata</taxon>
        <taxon>Vertebrata</taxon>
        <taxon>Cyclostomata</taxon>
        <taxon>Myxini</taxon>
        <taxon>Myxiniformes</taxon>
        <taxon>Myxinidae</taxon>
        <taxon>Eptatretinae</taxon>
        <taxon>Eptatretus</taxon>
    </lineage>
</organism>
<keyword evidence="4 12" id="KW-0812">Transmembrane</keyword>
<protein>
    <submittedName>
        <fullName evidence="16">Neuromedin U receptor 2</fullName>
    </submittedName>
</protein>
<evidence type="ECO:0000313" key="16">
    <source>
        <dbReference type="Ensembl" id="ENSEBUP00000005842.1"/>
    </source>
</evidence>
<name>A0A8C4NH10_EPTBU</name>
<proteinExistence type="inferred from homology"/>
<dbReference type="Ensembl" id="ENSEBUT00000006288.1">
    <property type="protein sequence ID" value="ENSEBUP00000005842.1"/>
    <property type="gene ID" value="ENSEBUG00000003918.1"/>
</dbReference>
<evidence type="ECO:0000256" key="12">
    <source>
        <dbReference type="RuleBase" id="RU000688"/>
    </source>
</evidence>
<keyword evidence="6 12" id="KW-0297">G-protein coupled receptor</keyword>
<feature type="transmembrane region" description="Helical" evidence="14">
    <location>
        <begin position="150"/>
        <end position="170"/>
    </location>
</feature>
<comment type="similarity">
    <text evidence="12">Belongs to the G-protein coupled receptor 1 family.</text>
</comment>
<dbReference type="Pfam" id="PF00001">
    <property type="entry name" value="7tm_1"/>
    <property type="match status" value="1"/>
</dbReference>
<dbReference type="PROSITE" id="PS00237">
    <property type="entry name" value="G_PROTEIN_RECEP_F1_1"/>
    <property type="match status" value="1"/>
</dbReference>
<dbReference type="PANTHER" id="PTHR24243:SF14">
    <property type="entry name" value="NEUROMEDIN-U RECEPTOR 2"/>
    <property type="match status" value="1"/>
</dbReference>